<name>A0A8H3TML6_9TREE</name>
<evidence type="ECO:0000313" key="5">
    <source>
        <dbReference type="Proteomes" id="UP000620104"/>
    </source>
</evidence>
<dbReference type="Gene3D" id="3.40.50.720">
    <property type="entry name" value="NAD(P)-binding Rossmann-like Domain"/>
    <property type="match status" value="1"/>
</dbReference>
<dbReference type="PANTHER" id="PTHR48107">
    <property type="entry name" value="NADPH-DEPENDENT ALDEHYDE REDUCTASE-LIKE PROTEIN, CHLOROPLASTIC-RELATED"/>
    <property type="match status" value="1"/>
</dbReference>
<dbReference type="GO" id="GO:0016614">
    <property type="term" value="F:oxidoreductase activity, acting on CH-OH group of donors"/>
    <property type="evidence" value="ECO:0007669"/>
    <property type="project" value="UniProtKB-ARBA"/>
</dbReference>
<keyword evidence="2" id="KW-0521">NADP</keyword>
<organism evidence="4 5">
    <name type="scientific">Naganishia liquefaciens</name>
    <dbReference type="NCBI Taxonomy" id="104408"/>
    <lineage>
        <taxon>Eukaryota</taxon>
        <taxon>Fungi</taxon>
        <taxon>Dikarya</taxon>
        <taxon>Basidiomycota</taxon>
        <taxon>Agaricomycotina</taxon>
        <taxon>Tremellomycetes</taxon>
        <taxon>Filobasidiales</taxon>
        <taxon>Filobasidiaceae</taxon>
        <taxon>Naganishia</taxon>
    </lineage>
</organism>
<dbReference type="InterPro" id="IPR002347">
    <property type="entry name" value="SDR_fam"/>
</dbReference>
<dbReference type="FunFam" id="3.40.50.720:FF:000084">
    <property type="entry name" value="Short-chain dehydrogenase reductase"/>
    <property type="match status" value="1"/>
</dbReference>
<dbReference type="InterPro" id="IPR020904">
    <property type="entry name" value="Sc_DH/Rdtase_CS"/>
</dbReference>
<dbReference type="AlphaFoldDB" id="A0A8H3TML6"/>
<dbReference type="SUPFAM" id="SSF51735">
    <property type="entry name" value="NAD(P)-binding Rossmann-fold domains"/>
    <property type="match status" value="1"/>
</dbReference>
<evidence type="ECO:0000256" key="1">
    <source>
        <dbReference type="ARBA" id="ARBA00006484"/>
    </source>
</evidence>
<dbReference type="PROSITE" id="PS00061">
    <property type="entry name" value="ADH_SHORT"/>
    <property type="match status" value="1"/>
</dbReference>
<proteinExistence type="inferred from homology"/>
<dbReference type="PRINTS" id="PR00081">
    <property type="entry name" value="GDHRDH"/>
</dbReference>
<dbReference type="PANTHER" id="PTHR48107:SF16">
    <property type="entry name" value="NADPH-DEPENDENT ALDEHYDE REDUCTASE 1, CHLOROPLASTIC"/>
    <property type="match status" value="1"/>
</dbReference>
<evidence type="ECO:0000256" key="2">
    <source>
        <dbReference type="ARBA" id="ARBA00022857"/>
    </source>
</evidence>
<dbReference type="InterPro" id="IPR036291">
    <property type="entry name" value="NAD(P)-bd_dom_sf"/>
</dbReference>
<accession>A0A8H3TML6</accession>
<gene>
    <name evidence="4" type="ORF">NliqN6_0272</name>
</gene>
<dbReference type="PRINTS" id="PR00080">
    <property type="entry name" value="SDRFAMILY"/>
</dbReference>
<evidence type="ECO:0000313" key="4">
    <source>
        <dbReference type="EMBL" id="GHJ83870.1"/>
    </source>
</evidence>
<sequence>MSDDQKPITAFKELVDIPEQKQNLPGLEGNMDPIAEHTRLEKWDDEGKPYLQEYKGSGKLQGKAAIITGGDSGIGRAVALAFVREGAAVTITYLKQEKEDAEKVKEVIEKQEGGKCHIVEVDLMKHEDCERTVKEHMEKFGKLSVLVNNASKQIMVKHVEDMDLKDVESTFQSNIIGMIAMAKYAVPHMKRGSTIVNSTSVTAFKGSPAMLDYSSTKGAIATMTRSLGLQLAPRGIRVNAVAPGPVFTPLQPASRPSEQMDDWEVNKLPLWGRAGMPSELAPSYVFLASADSNLMTGSIININSGQWVG</sequence>
<dbReference type="Pfam" id="PF13561">
    <property type="entry name" value="adh_short_C2"/>
    <property type="match status" value="1"/>
</dbReference>
<reference evidence="4" key="1">
    <citation type="submission" date="2020-07" db="EMBL/GenBank/DDBJ databases">
        <title>Draft Genome Sequence of a Deep-Sea Yeast, Naganishia (Cryptococcus) liquefaciens strain N6.</title>
        <authorList>
            <person name="Han Y.W."/>
            <person name="Kajitani R."/>
            <person name="Morimoto H."/>
            <person name="Parhat M."/>
            <person name="Tsubouchi H."/>
            <person name="Bakenova O."/>
            <person name="Ogata M."/>
            <person name="Argunhan B."/>
            <person name="Aoki R."/>
            <person name="Kajiwara S."/>
            <person name="Itoh T."/>
            <person name="Iwasaki H."/>
        </authorList>
    </citation>
    <scope>NUCLEOTIDE SEQUENCE</scope>
    <source>
        <strain evidence="4">N6</strain>
    </source>
</reference>
<keyword evidence="3" id="KW-0560">Oxidoreductase</keyword>
<comment type="caution">
    <text evidence="4">The sequence shown here is derived from an EMBL/GenBank/DDBJ whole genome shotgun (WGS) entry which is preliminary data.</text>
</comment>
<evidence type="ECO:0000256" key="3">
    <source>
        <dbReference type="ARBA" id="ARBA00023002"/>
    </source>
</evidence>
<dbReference type="Proteomes" id="UP000620104">
    <property type="component" value="Unassembled WGS sequence"/>
</dbReference>
<dbReference type="EMBL" id="BLZA01000005">
    <property type="protein sequence ID" value="GHJ83870.1"/>
    <property type="molecule type" value="Genomic_DNA"/>
</dbReference>
<comment type="similarity">
    <text evidence="1">Belongs to the short-chain dehydrogenases/reductases (SDR) family.</text>
</comment>
<dbReference type="OrthoDB" id="1393670at2759"/>
<keyword evidence="5" id="KW-1185">Reference proteome</keyword>
<protein>
    <submittedName>
        <fullName evidence="4">Uncharacterized protein</fullName>
    </submittedName>
</protein>